<feature type="region of interest" description="Disordered" evidence="1">
    <location>
        <begin position="59"/>
        <end position="80"/>
    </location>
</feature>
<feature type="compositionally biased region" description="Low complexity" evidence="1">
    <location>
        <begin position="63"/>
        <end position="80"/>
    </location>
</feature>
<reference evidence="2 3" key="1">
    <citation type="submission" date="2024-04" db="EMBL/GenBank/DDBJ databases">
        <authorList>
            <person name="Waldvogel A.-M."/>
            <person name="Schoenle A."/>
        </authorList>
    </citation>
    <scope>NUCLEOTIDE SEQUENCE [LARGE SCALE GENOMIC DNA]</scope>
</reference>
<keyword evidence="3" id="KW-1185">Reference proteome</keyword>
<evidence type="ECO:0000313" key="2">
    <source>
        <dbReference type="EMBL" id="CAL1575845.1"/>
    </source>
</evidence>
<protein>
    <submittedName>
        <fullName evidence="2">Uncharacterized protein</fullName>
    </submittedName>
</protein>
<evidence type="ECO:0000313" key="3">
    <source>
        <dbReference type="Proteomes" id="UP001497482"/>
    </source>
</evidence>
<sequence>MFKAQGDCRWKVTDTDTRAEVVTWSRRESVLPSSHHLHSAASCEYTNVITALPGATPAPPAHGPHLIISSSTGGSAAGAL</sequence>
<dbReference type="Proteomes" id="UP001497482">
    <property type="component" value="Chromosome 12"/>
</dbReference>
<name>A0AAV2JGY1_KNICA</name>
<gene>
    <name evidence="2" type="ORF">KC01_LOCUS7333</name>
</gene>
<proteinExistence type="predicted"/>
<dbReference type="EMBL" id="OZ035834">
    <property type="protein sequence ID" value="CAL1575845.1"/>
    <property type="molecule type" value="Genomic_DNA"/>
</dbReference>
<dbReference type="AlphaFoldDB" id="A0AAV2JGY1"/>
<accession>A0AAV2JGY1</accession>
<evidence type="ECO:0000256" key="1">
    <source>
        <dbReference type="SAM" id="MobiDB-lite"/>
    </source>
</evidence>
<organism evidence="2 3">
    <name type="scientific">Knipowitschia caucasica</name>
    <name type="common">Caucasian dwarf goby</name>
    <name type="synonym">Pomatoschistus caucasicus</name>
    <dbReference type="NCBI Taxonomy" id="637954"/>
    <lineage>
        <taxon>Eukaryota</taxon>
        <taxon>Metazoa</taxon>
        <taxon>Chordata</taxon>
        <taxon>Craniata</taxon>
        <taxon>Vertebrata</taxon>
        <taxon>Euteleostomi</taxon>
        <taxon>Actinopterygii</taxon>
        <taxon>Neopterygii</taxon>
        <taxon>Teleostei</taxon>
        <taxon>Neoteleostei</taxon>
        <taxon>Acanthomorphata</taxon>
        <taxon>Gobiaria</taxon>
        <taxon>Gobiiformes</taxon>
        <taxon>Gobioidei</taxon>
        <taxon>Gobiidae</taxon>
        <taxon>Gobiinae</taxon>
        <taxon>Knipowitschia</taxon>
    </lineage>
</organism>